<accession>A0A6G0ZF11</accession>
<evidence type="ECO:0008006" key="3">
    <source>
        <dbReference type="Google" id="ProtNLM"/>
    </source>
</evidence>
<sequence>MLKHLIGNKVTPINIKLLMYKSLLKLIWTYYGLQLWGNAKKSNLN</sequence>
<name>A0A6G0ZF11_APHCR</name>
<evidence type="ECO:0000313" key="2">
    <source>
        <dbReference type="Proteomes" id="UP000478052"/>
    </source>
</evidence>
<comment type="caution">
    <text evidence="1">The sequence shown here is derived from an EMBL/GenBank/DDBJ whole genome shotgun (WGS) entry which is preliminary data.</text>
</comment>
<gene>
    <name evidence="1" type="ORF">FWK35_00006761</name>
</gene>
<evidence type="ECO:0000313" key="1">
    <source>
        <dbReference type="EMBL" id="KAF0769400.1"/>
    </source>
</evidence>
<proteinExistence type="predicted"/>
<protein>
    <recommendedName>
        <fullName evidence="3">RNA-directed DNA polymerase</fullName>
    </recommendedName>
</protein>
<dbReference type="AlphaFoldDB" id="A0A6G0ZF11"/>
<keyword evidence="2" id="KW-1185">Reference proteome</keyword>
<dbReference type="EMBL" id="VUJU01000603">
    <property type="protein sequence ID" value="KAF0769400.1"/>
    <property type="molecule type" value="Genomic_DNA"/>
</dbReference>
<dbReference type="Proteomes" id="UP000478052">
    <property type="component" value="Unassembled WGS sequence"/>
</dbReference>
<organism evidence="1 2">
    <name type="scientific">Aphis craccivora</name>
    <name type="common">Cowpea aphid</name>
    <dbReference type="NCBI Taxonomy" id="307492"/>
    <lineage>
        <taxon>Eukaryota</taxon>
        <taxon>Metazoa</taxon>
        <taxon>Ecdysozoa</taxon>
        <taxon>Arthropoda</taxon>
        <taxon>Hexapoda</taxon>
        <taxon>Insecta</taxon>
        <taxon>Pterygota</taxon>
        <taxon>Neoptera</taxon>
        <taxon>Paraneoptera</taxon>
        <taxon>Hemiptera</taxon>
        <taxon>Sternorrhyncha</taxon>
        <taxon>Aphidomorpha</taxon>
        <taxon>Aphidoidea</taxon>
        <taxon>Aphididae</taxon>
        <taxon>Aphidini</taxon>
        <taxon>Aphis</taxon>
        <taxon>Aphis</taxon>
    </lineage>
</organism>
<dbReference type="OrthoDB" id="8046321at2759"/>
<reference evidence="1 2" key="1">
    <citation type="submission" date="2019-08" db="EMBL/GenBank/DDBJ databases">
        <title>Whole genome of Aphis craccivora.</title>
        <authorList>
            <person name="Voronova N.V."/>
            <person name="Shulinski R.S."/>
            <person name="Bandarenka Y.V."/>
            <person name="Zhorov D.G."/>
            <person name="Warner D."/>
        </authorList>
    </citation>
    <scope>NUCLEOTIDE SEQUENCE [LARGE SCALE GENOMIC DNA]</scope>
    <source>
        <strain evidence="1">180601</strain>
        <tissue evidence="1">Whole Body</tissue>
    </source>
</reference>